<keyword evidence="1" id="KW-0812">Transmembrane</keyword>
<keyword evidence="1" id="KW-1133">Transmembrane helix</keyword>
<organism evidence="2">
    <name type="scientific">Xenorhabdus bovienii str. puntauvense</name>
    <dbReference type="NCBI Taxonomy" id="1398201"/>
    <lineage>
        <taxon>Bacteria</taxon>
        <taxon>Pseudomonadati</taxon>
        <taxon>Pseudomonadota</taxon>
        <taxon>Gammaproteobacteria</taxon>
        <taxon>Enterobacterales</taxon>
        <taxon>Morganellaceae</taxon>
        <taxon>Xenorhabdus</taxon>
    </lineage>
</organism>
<comment type="caution">
    <text evidence="2">The sequence shown here is derived from an EMBL/GenBank/DDBJ whole genome shotgun (WGS) entry which is preliminary data.</text>
</comment>
<gene>
    <name evidence="2" type="ORF">XBP1_2230024</name>
</gene>
<dbReference type="EMBL" id="CBSW010000139">
    <property type="protein sequence ID" value="CDG96778.1"/>
    <property type="molecule type" value="Genomic_DNA"/>
</dbReference>
<reference evidence="2" key="1">
    <citation type="submission" date="2013-07" db="EMBL/GenBank/DDBJ databases">
        <title>Sub-species coevolution in mutualistic symbiosis.</title>
        <authorList>
            <person name="Murfin K."/>
            <person name="Klassen J."/>
            <person name="Lee M."/>
            <person name="Forst S."/>
            <person name="Stock P."/>
            <person name="Goodrich-Blair H."/>
        </authorList>
    </citation>
    <scope>NUCLEOTIDE SEQUENCE [LARGE SCALE GENOMIC DNA]</scope>
    <source>
        <strain evidence="2">Puntauvense</strain>
    </source>
</reference>
<dbReference type="AlphaFoldDB" id="A0A077NEE4"/>
<protein>
    <submittedName>
        <fullName evidence="2">Uncharacterized protein</fullName>
    </submittedName>
</protein>
<feature type="transmembrane region" description="Helical" evidence="1">
    <location>
        <begin position="30"/>
        <end position="48"/>
    </location>
</feature>
<accession>A0A077NEE4</accession>
<evidence type="ECO:0000313" key="2">
    <source>
        <dbReference type="EMBL" id="CDG96778.1"/>
    </source>
</evidence>
<keyword evidence="1" id="KW-0472">Membrane</keyword>
<dbReference type="Proteomes" id="UP000028511">
    <property type="component" value="Unassembled WGS sequence"/>
</dbReference>
<proteinExistence type="predicted"/>
<name>A0A077NEE4_XENBV</name>
<sequence length="50" mass="5548">MLVLAYLLSLAIKGVVKIAIGLNFMLLPGVIWYILSTETGLYLIILQLKN</sequence>
<evidence type="ECO:0000256" key="1">
    <source>
        <dbReference type="SAM" id="Phobius"/>
    </source>
</evidence>
<dbReference type="HOGENOM" id="CLU_3124225_0_0_6"/>